<feature type="compositionally biased region" description="Basic and acidic residues" evidence="6">
    <location>
        <begin position="885"/>
        <end position="896"/>
    </location>
</feature>
<feature type="region of interest" description="Disordered" evidence="6">
    <location>
        <begin position="66"/>
        <end position="102"/>
    </location>
</feature>
<feature type="domain" description="NFACT protein C-terminal" evidence="8">
    <location>
        <begin position="1078"/>
        <end position="1176"/>
    </location>
</feature>
<gene>
    <name evidence="9" type="ORF">QTG54_009986</name>
</gene>
<evidence type="ECO:0000256" key="5">
    <source>
        <dbReference type="SAM" id="Coils"/>
    </source>
</evidence>
<dbReference type="GO" id="GO:0005737">
    <property type="term" value="C:cytoplasm"/>
    <property type="evidence" value="ECO:0007669"/>
    <property type="project" value="UniProtKB-SubCell"/>
</dbReference>
<keyword evidence="10" id="KW-1185">Reference proteome</keyword>
<evidence type="ECO:0000313" key="10">
    <source>
        <dbReference type="Proteomes" id="UP001224775"/>
    </source>
</evidence>
<organism evidence="9 10">
    <name type="scientific">Skeletonema marinoi</name>
    <dbReference type="NCBI Taxonomy" id="267567"/>
    <lineage>
        <taxon>Eukaryota</taxon>
        <taxon>Sar</taxon>
        <taxon>Stramenopiles</taxon>
        <taxon>Ochrophyta</taxon>
        <taxon>Bacillariophyta</taxon>
        <taxon>Coscinodiscophyceae</taxon>
        <taxon>Thalassiosirophycidae</taxon>
        <taxon>Thalassiosirales</taxon>
        <taxon>Skeletonemataceae</taxon>
        <taxon>Skeletonema</taxon>
        <taxon>Skeletonema marinoi-dohrnii complex</taxon>
    </lineage>
</organism>
<dbReference type="Proteomes" id="UP001224775">
    <property type="component" value="Unassembled WGS sequence"/>
</dbReference>
<feature type="region of interest" description="Disordered" evidence="6">
    <location>
        <begin position="172"/>
        <end position="196"/>
    </location>
</feature>
<dbReference type="PANTHER" id="PTHR15239">
    <property type="entry name" value="NUCLEAR EXPORT MEDIATOR FACTOR NEMF"/>
    <property type="match status" value="1"/>
</dbReference>
<comment type="subcellular location">
    <subcellularLocation>
        <location evidence="1">Cytoplasm</location>
    </subcellularLocation>
</comment>
<reference evidence="9" key="1">
    <citation type="submission" date="2023-06" db="EMBL/GenBank/DDBJ databases">
        <title>Survivors Of The Sea: Transcriptome response of Skeletonema marinoi to long-term dormancy.</title>
        <authorList>
            <person name="Pinder M.I.M."/>
            <person name="Kourtchenko O."/>
            <person name="Robertson E.K."/>
            <person name="Larsson T."/>
            <person name="Maumus F."/>
            <person name="Osuna-Cruz C.M."/>
            <person name="Vancaester E."/>
            <person name="Stenow R."/>
            <person name="Vandepoele K."/>
            <person name="Ploug H."/>
            <person name="Bruchert V."/>
            <person name="Godhe A."/>
            <person name="Topel M."/>
        </authorList>
    </citation>
    <scope>NUCLEOTIDE SEQUENCE</scope>
    <source>
        <strain evidence="9">R05AC</strain>
    </source>
</reference>
<feature type="region of interest" description="Disordered" evidence="6">
    <location>
        <begin position="829"/>
        <end position="925"/>
    </location>
</feature>
<comment type="caution">
    <text evidence="9">The sequence shown here is derived from an EMBL/GenBank/DDBJ whole genome shotgun (WGS) entry which is preliminary data.</text>
</comment>
<evidence type="ECO:0000256" key="1">
    <source>
        <dbReference type="ARBA" id="ARBA00004496"/>
    </source>
</evidence>
<feature type="compositionally biased region" description="Polar residues" evidence="6">
    <location>
        <begin position="357"/>
        <end position="366"/>
    </location>
</feature>
<feature type="region of interest" description="Disordered" evidence="6">
    <location>
        <begin position="771"/>
        <end position="814"/>
    </location>
</feature>
<dbReference type="Gene3D" id="2.30.310.10">
    <property type="entry name" value="ibrinogen binding protein from staphylococcus aureus domain"/>
    <property type="match status" value="1"/>
</dbReference>
<dbReference type="PANTHER" id="PTHR15239:SF6">
    <property type="entry name" value="RIBOSOME QUALITY CONTROL COMPLEX SUBUNIT NEMF"/>
    <property type="match status" value="1"/>
</dbReference>
<protein>
    <submittedName>
        <fullName evidence="9">Ribosome quality control complex component</fullName>
    </submittedName>
</protein>
<dbReference type="InterPro" id="IPR008532">
    <property type="entry name" value="NFACT_RNA-bd"/>
</dbReference>
<evidence type="ECO:0000256" key="4">
    <source>
        <dbReference type="ARBA" id="ARBA00023054"/>
    </source>
</evidence>
<keyword evidence="3" id="KW-0963">Cytoplasm</keyword>
<dbReference type="Pfam" id="PF11923">
    <property type="entry name" value="NFACT-C"/>
    <property type="match status" value="1"/>
</dbReference>
<feature type="coiled-coil region" evidence="5">
    <location>
        <begin position="557"/>
        <end position="595"/>
    </location>
</feature>
<name>A0AAD8Y5B6_9STRA</name>
<dbReference type="GO" id="GO:1990116">
    <property type="term" value="P:ribosome-associated ubiquitin-dependent protein catabolic process"/>
    <property type="evidence" value="ECO:0007669"/>
    <property type="project" value="TreeGrafter"/>
</dbReference>
<feature type="compositionally biased region" description="Basic residues" evidence="6">
    <location>
        <begin position="243"/>
        <end position="254"/>
    </location>
</feature>
<feature type="compositionally biased region" description="Basic residues" evidence="6">
    <location>
        <begin position="874"/>
        <end position="884"/>
    </location>
</feature>
<keyword evidence="4 5" id="KW-0175">Coiled coil</keyword>
<dbReference type="InterPro" id="IPR021846">
    <property type="entry name" value="NFACT-C"/>
</dbReference>
<evidence type="ECO:0000313" key="9">
    <source>
        <dbReference type="EMBL" id="KAK1739443.1"/>
    </source>
</evidence>
<feature type="compositionally biased region" description="Basic and acidic residues" evidence="6">
    <location>
        <begin position="75"/>
        <end position="92"/>
    </location>
</feature>
<comment type="similarity">
    <text evidence="2">Belongs to the NEMF family.</text>
</comment>
<dbReference type="Pfam" id="PF05670">
    <property type="entry name" value="NFACT-R_1"/>
    <property type="match status" value="1"/>
</dbReference>
<evidence type="ECO:0000256" key="3">
    <source>
        <dbReference type="ARBA" id="ARBA00022490"/>
    </source>
</evidence>
<feature type="region of interest" description="Disordered" evidence="6">
    <location>
        <begin position="230"/>
        <end position="256"/>
    </location>
</feature>
<dbReference type="Pfam" id="PF05833">
    <property type="entry name" value="NFACT_N"/>
    <property type="match status" value="1"/>
</dbReference>
<feature type="compositionally biased region" description="Basic and acidic residues" evidence="6">
    <location>
        <begin position="343"/>
        <end position="355"/>
    </location>
</feature>
<accession>A0AAD8Y5B6</accession>
<sequence length="1422" mass="156640">MSAKKSRFDGLDVVAMTSHLKRTMLGFKLANVYDGSALGVNSSASGGGNDKAARGVYMFKLADPSSGPAAVPVDASKDDDVKSDGGENKEGDNVTSAKSSNAAADSKRVMLLIESGVRFHPTTHYSQSSSGSSSMPSNFAMKLRKHLRNLRLENVTQLGNLDRVVDFRFGSGGAGDDTEVSNDNDETNDGDADTDTAASKGIVAMNSSEAYNWAKAELVAVHEKALIMNAKQPDDNGGGQGKKGGKKKGGGGKKKTMDDSVALKALLLKPTSGVYHYGPSLIEHCIRSAGLDPVVKLKHDNIDYTLPEASWEDLITSLREEGSRVIENLTSGESGGFILYKPKANDNDEKKKDENNSLLPSNVANTNPHSDKTLLEFQPHLLQQHKEQQCLKYSTFAVATDEFFSHLSSQKVSHRADAAEAAARERLAKIQADQQSRVDGLVKEQERWREGAQLVEAHAEDIDRALGVINSALETGMDWEALEQLVSVEQANENPIALLIHALKLDKDEVVMALPDIDNWDDSDPDSLPPIHHVAVSIKDSAYGNARTMFAQYRASKEKEEKTMEASTVALKAAEAKAKQQLAEAQKQKQRVQVMPQRKVYWFEKFAWFITSDNYLVVAGKDAQQNEQLVKKYLRPGDAYLHAEVHGAATCILRAKRRRRKDGRTQVIPLSDQALRDAGTFTICRSSAWSSKMVTSAYWVESHQVSKTAPTGEYLTVGSFMIRGRKNFLPASSLEMGLGVLFRLGDDASIARHANDRRDFALLEQEQMMAQEDEMQQKDEILPETDGYNSESNGEGEDEDDKPHVDEEVVETSNIEVEQELSEKMEATSVEATNVLDGDNHEASRSKDDKAVSFQTNAPPPKSGKKKEKELSRGKRAKNRRAKKKYSDQDEEDRRLAMMALQGGESSKKGKKKGSKIIAKDSEMQQKAEQAAKQLLVRDSKKIADNLDESVKDILAACVTVKVTKGSEGVRWNKFDAEVLELLLEMDSLEEQRSAANRLLELTKSTRIDNFSASLAGIIRTIKKHGVKSVSNITQGDGKQRKTKAEKQAEKEAWQEILAEDGIVDNDGDDDLAGAVDDSAELAQLTGKPTSGDIVLNAIPVCAPYHVLSQYKYRVKLTPGSVKRGKASKQCVEMFTRNEEGKRNVVEEGTKRDKELIKLVGENEWVQAMIGDVRISSAGASKVVKKQKGKGKGVKLSDMADLKATLQKQAKEAAKQKLIDELGEDGYAKKMAAEKAAKMKKEADLKAAKKKKEAALKAEKEEQKKKDKLSSLLFDALRASEGGLSPSLSGATITKTAAKKEWRVKPDEIVGHLKPVDPTKKHPKYYLADVIGVAHNKGISTFRAELISSPDRCKLYARYLVDTFHAQCKAYEDLGDAAIVQMRTGIERTIWEYEESITNYQERLAKEKKRLSALDRLLKDSD</sequence>
<dbReference type="GO" id="GO:1990112">
    <property type="term" value="C:RQC complex"/>
    <property type="evidence" value="ECO:0007669"/>
    <property type="project" value="TreeGrafter"/>
</dbReference>
<evidence type="ECO:0000256" key="2">
    <source>
        <dbReference type="ARBA" id="ARBA00008318"/>
    </source>
</evidence>
<dbReference type="GO" id="GO:0043023">
    <property type="term" value="F:ribosomal large subunit binding"/>
    <property type="evidence" value="ECO:0007669"/>
    <property type="project" value="TreeGrafter"/>
</dbReference>
<dbReference type="GO" id="GO:0072344">
    <property type="term" value="P:rescue of stalled ribosome"/>
    <property type="evidence" value="ECO:0007669"/>
    <property type="project" value="TreeGrafter"/>
</dbReference>
<feature type="coiled-coil region" evidence="5">
    <location>
        <begin position="979"/>
        <end position="1006"/>
    </location>
</feature>
<dbReference type="GO" id="GO:0000049">
    <property type="term" value="F:tRNA binding"/>
    <property type="evidence" value="ECO:0007669"/>
    <property type="project" value="TreeGrafter"/>
</dbReference>
<feature type="coiled-coil region" evidence="5">
    <location>
        <begin position="1390"/>
        <end position="1417"/>
    </location>
</feature>
<dbReference type="InterPro" id="IPR051608">
    <property type="entry name" value="RQC_Subunit_NEMF"/>
</dbReference>
<feature type="coiled-coil region" evidence="5">
    <location>
        <begin position="1196"/>
        <end position="1268"/>
    </location>
</feature>
<proteinExistence type="inferred from homology"/>
<evidence type="ECO:0000259" key="8">
    <source>
        <dbReference type="Pfam" id="PF11923"/>
    </source>
</evidence>
<evidence type="ECO:0000256" key="6">
    <source>
        <dbReference type="SAM" id="MobiDB-lite"/>
    </source>
</evidence>
<feature type="compositionally biased region" description="Basic and acidic residues" evidence="6">
    <location>
        <begin position="838"/>
        <end position="851"/>
    </location>
</feature>
<feature type="compositionally biased region" description="Acidic residues" evidence="6">
    <location>
        <begin position="176"/>
        <end position="194"/>
    </location>
</feature>
<dbReference type="EMBL" id="JATAAI010000018">
    <property type="protein sequence ID" value="KAK1739443.1"/>
    <property type="molecule type" value="Genomic_DNA"/>
</dbReference>
<feature type="region of interest" description="Disordered" evidence="6">
    <location>
        <begin position="339"/>
        <end position="366"/>
    </location>
</feature>
<feature type="domain" description="NFACT RNA-binding" evidence="7">
    <location>
        <begin position="605"/>
        <end position="724"/>
    </location>
</feature>
<evidence type="ECO:0000259" key="7">
    <source>
        <dbReference type="Pfam" id="PF05670"/>
    </source>
</evidence>